<dbReference type="AlphaFoldDB" id="A0A7S1ZFL4"/>
<feature type="region of interest" description="Disordered" evidence="1">
    <location>
        <begin position="318"/>
        <end position="424"/>
    </location>
</feature>
<gene>
    <name evidence="3" type="ORF">OSIN01602_LOCUS8890</name>
</gene>
<dbReference type="Gene3D" id="6.10.140.530">
    <property type="match status" value="2"/>
</dbReference>
<name>A0A7S1ZFL4_TRICV</name>
<dbReference type="PANTHER" id="PTHR33418:SF1">
    <property type="entry name" value="HELICASE-ASSOCIATED DOMAIN-CONTAINING PROTEIN"/>
    <property type="match status" value="1"/>
</dbReference>
<evidence type="ECO:0000313" key="3">
    <source>
        <dbReference type="EMBL" id="CAD9336939.1"/>
    </source>
</evidence>
<accession>A0A7S1ZFL4</accession>
<feature type="region of interest" description="Disordered" evidence="1">
    <location>
        <begin position="1"/>
        <end position="25"/>
    </location>
</feature>
<feature type="compositionally biased region" description="Polar residues" evidence="1">
    <location>
        <begin position="334"/>
        <end position="345"/>
    </location>
</feature>
<dbReference type="PANTHER" id="PTHR33418">
    <property type="entry name" value="HELICASE-ASSOCIATED"/>
    <property type="match status" value="1"/>
</dbReference>
<feature type="compositionally biased region" description="Polar residues" evidence="1">
    <location>
        <begin position="387"/>
        <end position="413"/>
    </location>
</feature>
<feature type="compositionally biased region" description="Acidic residues" evidence="1">
    <location>
        <begin position="353"/>
        <end position="364"/>
    </location>
</feature>
<feature type="compositionally biased region" description="Basic and acidic residues" evidence="1">
    <location>
        <begin position="322"/>
        <end position="331"/>
    </location>
</feature>
<feature type="domain" description="Helicase-associated" evidence="2">
    <location>
        <begin position="84"/>
        <end position="149"/>
    </location>
</feature>
<dbReference type="EMBL" id="HBGO01015740">
    <property type="protein sequence ID" value="CAD9336939.1"/>
    <property type="molecule type" value="Transcribed_RNA"/>
</dbReference>
<protein>
    <recommendedName>
        <fullName evidence="2">Helicase-associated domain-containing protein</fullName>
    </recommendedName>
</protein>
<feature type="compositionally biased region" description="Pro residues" evidence="1">
    <location>
        <begin position="1"/>
        <end position="18"/>
    </location>
</feature>
<dbReference type="InterPro" id="IPR005114">
    <property type="entry name" value="Helicase_assoc"/>
</dbReference>
<reference evidence="3" key="1">
    <citation type="submission" date="2021-01" db="EMBL/GenBank/DDBJ databases">
        <authorList>
            <person name="Corre E."/>
            <person name="Pelletier E."/>
            <person name="Niang G."/>
            <person name="Scheremetjew M."/>
            <person name="Finn R."/>
            <person name="Kale V."/>
            <person name="Holt S."/>
            <person name="Cochrane G."/>
            <person name="Meng A."/>
            <person name="Brown T."/>
            <person name="Cohen L."/>
        </authorList>
    </citation>
    <scope>NUCLEOTIDE SEQUENCE</scope>
    <source>
        <strain evidence="3">Grunow 1884</strain>
    </source>
</reference>
<organism evidence="3">
    <name type="scientific">Trieres chinensis</name>
    <name type="common">Marine centric diatom</name>
    <name type="synonym">Odontella sinensis</name>
    <dbReference type="NCBI Taxonomy" id="1514140"/>
    <lineage>
        <taxon>Eukaryota</taxon>
        <taxon>Sar</taxon>
        <taxon>Stramenopiles</taxon>
        <taxon>Ochrophyta</taxon>
        <taxon>Bacillariophyta</taxon>
        <taxon>Mediophyceae</taxon>
        <taxon>Biddulphiophycidae</taxon>
        <taxon>Eupodiscales</taxon>
        <taxon>Parodontellaceae</taxon>
        <taxon>Trieres</taxon>
    </lineage>
</organism>
<evidence type="ECO:0000256" key="1">
    <source>
        <dbReference type="SAM" id="MobiDB-lite"/>
    </source>
</evidence>
<proteinExistence type="predicted"/>
<feature type="domain" description="Helicase-associated" evidence="2">
    <location>
        <begin position="159"/>
        <end position="225"/>
    </location>
</feature>
<sequence length="440" mass="48509">MADHPSPPKAEPNVPLPPVLESRSSTVPALPTVAACAGPVERPCGPAERRNSLPTTLSNAQDLIDTAVASRKLSFKDNPTLQMKWDQMYHRLLSFRERHGHCLVPNRYKEDRSLGQWVSAQRRQYKQMQAGEDTPMTEERAKMLEGMGFVWATLERGHVPWEIRYGELLEYQRNYGDCLVPIGFKENPQLSSWVSTQRQEMKLLRDGRPTRLTEERIRLLNKAGFVWESQRGKRGGRKKRKSSGLCVGVSKDLLAPPLSRSSSLAEHAGDASFGARPSGLVSRIVTDTSSDSSHGSAYSAYHHQSYFEGTHPSAYNYPKGETCSKKGRIGEQEAPSTTYPQQGKTEPNPADDIFADADEEDEDSQMASAFQAQRKRQSEGNPVLMMATTNGQTCSSSSGTHEAPQNNPSSLSKAAQKAPGYDKSKEDAAVALLSVGRAMA</sequence>
<evidence type="ECO:0000259" key="2">
    <source>
        <dbReference type="Pfam" id="PF03457"/>
    </source>
</evidence>
<dbReference type="Pfam" id="PF03457">
    <property type="entry name" value="HA"/>
    <property type="match status" value="2"/>
</dbReference>